<evidence type="ECO:0000256" key="2">
    <source>
        <dbReference type="ARBA" id="ARBA00006739"/>
    </source>
</evidence>
<dbReference type="RefSeq" id="WP_143337424.1">
    <property type="nucleotide sequence ID" value="NZ_FXAR01000001.1"/>
</dbReference>
<dbReference type="PANTHER" id="PTHR43179">
    <property type="entry name" value="RHAMNOSYLTRANSFERASE WBBL"/>
    <property type="match status" value="1"/>
</dbReference>
<comment type="pathway">
    <text evidence="1">Cell wall biogenesis; cell wall polysaccharide biosynthesis.</text>
</comment>
<dbReference type="SUPFAM" id="SSF53448">
    <property type="entry name" value="Nucleotide-diphospho-sugar transferases"/>
    <property type="match status" value="1"/>
</dbReference>
<reference evidence="7" key="1">
    <citation type="submission" date="2017-04" db="EMBL/GenBank/DDBJ databases">
        <authorList>
            <person name="Varghese N."/>
            <person name="Submissions S."/>
        </authorList>
    </citation>
    <scope>NUCLEOTIDE SEQUENCE [LARGE SCALE GENOMIC DNA]</scope>
    <source>
        <strain evidence="7">VDS</strain>
    </source>
</reference>
<proteinExistence type="inferred from homology"/>
<evidence type="ECO:0000256" key="5">
    <source>
        <dbReference type="SAM" id="MobiDB-lite"/>
    </source>
</evidence>
<gene>
    <name evidence="6" type="ORF">SAMN06295981_0109</name>
</gene>
<evidence type="ECO:0000313" key="6">
    <source>
        <dbReference type="EMBL" id="SMG06077.1"/>
    </source>
</evidence>
<keyword evidence="4 6" id="KW-0808">Transferase</keyword>
<name>A0A1X7HVX9_9CORY</name>
<protein>
    <submittedName>
        <fullName evidence="6">Glycosyltransferase, GT2 family</fullName>
    </submittedName>
</protein>
<evidence type="ECO:0000313" key="7">
    <source>
        <dbReference type="Proteomes" id="UP000193309"/>
    </source>
</evidence>
<accession>A0A1X7HVX9</accession>
<sequence length="290" mass="32089">MTTTDTPVTVVTLSNAGRLAHVARQAACLPRDVRHLVVALGDAEALAAALPDSEVIPLGEFSLAGARNLGGDLAAKNADGIIVFLDADCLPGENLIGYYRLALDAHPEAVVAGPVTYLPDGDRRTTRPDPHPARPNPPAGTLLRADDRGYELFWSLSFALTADTWRRIRRGFGGFDKGYTGYGAEDTDFGQHLRARRIPLFWVGGADAYHQWHPVSDPPWEHFHDILRNAERFHEIWGFWPMTGWLEKFADEGAVEFRDGRWVAVNSRQARVQTRSGAARRAPLHLRPVM</sequence>
<evidence type="ECO:0000256" key="1">
    <source>
        <dbReference type="ARBA" id="ARBA00004776"/>
    </source>
</evidence>
<dbReference type="Gene3D" id="3.90.550.10">
    <property type="entry name" value="Spore Coat Polysaccharide Biosynthesis Protein SpsA, Chain A"/>
    <property type="match status" value="1"/>
</dbReference>
<evidence type="ECO:0000256" key="3">
    <source>
        <dbReference type="ARBA" id="ARBA00022676"/>
    </source>
</evidence>
<organism evidence="6 7">
    <name type="scientific">Corynebacterium pollutisoli</name>
    <dbReference type="NCBI Taxonomy" id="1610489"/>
    <lineage>
        <taxon>Bacteria</taxon>
        <taxon>Bacillati</taxon>
        <taxon>Actinomycetota</taxon>
        <taxon>Actinomycetes</taxon>
        <taxon>Mycobacteriales</taxon>
        <taxon>Corynebacteriaceae</taxon>
        <taxon>Corynebacterium</taxon>
    </lineage>
</organism>
<dbReference type="PANTHER" id="PTHR43179:SF12">
    <property type="entry name" value="GALACTOFURANOSYLTRANSFERASE GLFT2"/>
    <property type="match status" value="1"/>
</dbReference>
<feature type="region of interest" description="Disordered" evidence="5">
    <location>
        <begin position="116"/>
        <end position="140"/>
    </location>
</feature>
<feature type="compositionally biased region" description="Basic and acidic residues" evidence="5">
    <location>
        <begin position="120"/>
        <end position="132"/>
    </location>
</feature>
<dbReference type="STRING" id="1610489.SAMN06295981_0109"/>
<evidence type="ECO:0000256" key="4">
    <source>
        <dbReference type="ARBA" id="ARBA00022679"/>
    </source>
</evidence>
<comment type="similarity">
    <text evidence="2">Belongs to the glycosyltransferase 2 family.</text>
</comment>
<keyword evidence="7" id="KW-1185">Reference proteome</keyword>
<dbReference type="GO" id="GO:0016757">
    <property type="term" value="F:glycosyltransferase activity"/>
    <property type="evidence" value="ECO:0007669"/>
    <property type="project" value="UniProtKB-KW"/>
</dbReference>
<dbReference type="AlphaFoldDB" id="A0A1X7HVX9"/>
<dbReference type="InterPro" id="IPR029044">
    <property type="entry name" value="Nucleotide-diphossugar_trans"/>
</dbReference>
<dbReference type="Proteomes" id="UP000193309">
    <property type="component" value="Unassembled WGS sequence"/>
</dbReference>
<dbReference type="EMBL" id="FXAR01000001">
    <property type="protein sequence ID" value="SMG06077.1"/>
    <property type="molecule type" value="Genomic_DNA"/>
</dbReference>
<keyword evidence="3" id="KW-0328">Glycosyltransferase</keyword>